<dbReference type="VEuPathDB" id="CryptoDB:Vbra_6223"/>
<proteinExistence type="predicted"/>
<organism evidence="2 3">
    <name type="scientific">Vitrella brassicaformis (strain CCMP3155)</name>
    <dbReference type="NCBI Taxonomy" id="1169540"/>
    <lineage>
        <taxon>Eukaryota</taxon>
        <taxon>Sar</taxon>
        <taxon>Alveolata</taxon>
        <taxon>Colpodellida</taxon>
        <taxon>Vitrellaceae</taxon>
        <taxon>Vitrella</taxon>
    </lineage>
</organism>
<keyword evidence="3" id="KW-1185">Reference proteome</keyword>
<dbReference type="AlphaFoldDB" id="A0A0G4GEB5"/>
<protein>
    <submittedName>
        <fullName evidence="2">Uncharacterized protein</fullName>
    </submittedName>
</protein>
<feature type="compositionally biased region" description="Basic and acidic residues" evidence="1">
    <location>
        <begin position="114"/>
        <end position="128"/>
    </location>
</feature>
<evidence type="ECO:0000256" key="1">
    <source>
        <dbReference type="SAM" id="MobiDB-lite"/>
    </source>
</evidence>
<accession>A0A0G4GEB5</accession>
<evidence type="ECO:0000313" key="2">
    <source>
        <dbReference type="EMBL" id="CEM27671.1"/>
    </source>
</evidence>
<dbReference type="EMBL" id="CDMY01000637">
    <property type="protein sequence ID" value="CEM27671.1"/>
    <property type="molecule type" value="Genomic_DNA"/>
</dbReference>
<sequence>MDSESQMIRELDLNKLIPGQLLGLCECMDARGRFKDDESMKMFKFLVRDLAEAQDFARRFEEKRREEELDQAAPSCGAGEQPASSPESLSAASFGPSPPSLGHDAPVQTPKGRHPADGDHGDISPELRQRRKPRQGGESDGQQQPHQAGGRADEQELARPLLKC</sequence>
<gene>
    <name evidence="2" type="ORF">Vbra_6223</name>
</gene>
<dbReference type="Proteomes" id="UP000041254">
    <property type="component" value="Unassembled WGS sequence"/>
</dbReference>
<dbReference type="InParanoid" id="A0A0G4GEB5"/>
<name>A0A0G4GEB5_VITBC</name>
<reference evidence="2 3" key="1">
    <citation type="submission" date="2014-11" db="EMBL/GenBank/DDBJ databases">
        <authorList>
            <person name="Zhu J."/>
            <person name="Qi W."/>
            <person name="Song R."/>
        </authorList>
    </citation>
    <scope>NUCLEOTIDE SEQUENCE [LARGE SCALE GENOMIC DNA]</scope>
</reference>
<feature type="compositionally biased region" description="Low complexity" evidence="1">
    <location>
        <begin position="82"/>
        <end position="93"/>
    </location>
</feature>
<feature type="region of interest" description="Disordered" evidence="1">
    <location>
        <begin position="61"/>
        <end position="164"/>
    </location>
</feature>
<evidence type="ECO:0000313" key="3">
    <source>
        <dbReference type="Proteomes" id="UP000041254"/>
    </source>
</evidence>